<protein>
    <submittedName>
        <fullName evidence="1">Uncharacterized protein</fullName>
    </submittedName>
</protein>
<proteinExistence type="predicted"/>
<reference evidence="1" key="1">
    <citation type="journal article" date="2020" name="Nature">
        <title>Giant virus diversity and host interactions through global metagenomics.</title>
        <authorList>
            <person name="Schulz F."/>
            <person name="Roux S."/>
            <person name="Paez-Espino D."/>
            <person name="Jungbluth S."/>
            <person name="Walsh D.A."/>
            <person name="Denef V.J."/>
            <person name="McMahon K.D."/>
            <person name="Konstantinidis K.T."/>
            <person name="Eloe-Fadrosh E.A."/>
            <person name="Kyrpides N.C."/>
            <person name="Woyke T."/>
        </authorList>
    </citation>
    <scope>NUCLEOTIDE SEQUENCE</scope>
    <source>
        <strain evidence="1">GVMAG-S-3300012000-57</strain>
    </source>
</reference>
<dbReference type="EMBL" id="MN740902">
    <property type="protein sequence ID" value="QHU17361.1"/>
    <property type="molecule type" value="Genomic_DNA"/>
</dbReference>
<evidence type="ECO:0000313" key="1">
    <source>
        <dbReference type="EMBL" id="QHU17361.1"/>
    </source>
</evidence>
<sequence>MSLAKWIQPYQDYLEFDWLATNPNPKAIGYVDEHLGLIEWSNLWSNANAMELLKKNMVHIDWKQICLNPHPDALGLIRAHHEYYIEKWNKKHRRIPYDMMLSWDNLSQNPGAVEFLKDYPVNILWRIQQPPYDPREDDYDYPGNPYFERLVPDYEINWSYLSQNPSDSAIDMLLQHPKMIDWSYLSSNTNMRAIELLSENVDKIDWYWASANPSAMDLIEANLDRVDWRQLCKNKNAVELLAEHTIEIDWPYLCANPNAIGLLEQYMSKIDWRWLCKNPNGGPLLEKNIEKEFEKMDWRWLSANPCIWE</sequence>
<organism evidence="1">
    <name type="scientific">viral metagenome</name>
    <dbReference type="NCBI Taxonomy" id="1070528"/>
    <lineage>
        <taxon>unclassified sequences</taxon>
        <taxon>metagenomes</taxon>
        <taxon>organismal metagenomes</taxon>
    </lineage>
</organism>
<accession>A0A6C0KJM0</accession>
<dbReference type="AlphaFoldDB" id="A0A6C0KJM0"/>
<name>A0A6C0KJM0_9ZZZZ</name>